<reference evidence="1 2" key="1">
    <citation type="submission" date="2019-05" db="EMBL/GenBank/DDBJ databases">
        <title>Emergence of the Ug99 lineage of the wheat stem rust pathogen through somatic hybridization.</title>
        <authorList>
            <person name="Li F."/>
            <person name="Upadhyaya N.M."/>
            <person name="Sperschneider J."/>
            <person name="Matny O."/>
            <person name="Nguyen-Phuc H."/>
            <person name="Mago R."/>
            <person name="Raley C."/>
            <person name="Miller M.E."/>
            <person name="Silverstein K.A.T."/>
            <person name="Henningsen E."/>
            <person name="Hirsch C.D."/>
            <person name="Visser B."/>
            <person name="Pretorius Z.A."/>
            <person name="Steffenson B.J."/>
            <person name="Schwessinger B."/>
            <person name="Dodds P.N."/>
            <person name="Figueroa M."/>
        </authorList>
    </citation>
    <scope>NUCLEOTIDE SEQUENCE [LARGE SCALE GENOMIC DNA]</scope>
    <source>
        <strain evidence="1">21-0</strain>
    </source>
</reference>
<organism evidence="1 2">
    <name type="scientific">Puccinia graminis f. sp. tritici</name>
    <dbReference type="NCBI Taxonomy" id="56615"/>
    <lineage>
        <taxon>Eukaryota</taxon>
        <taxon>Fungi</taxon>
        <taxon>Dikarya</taxon>
        <taxon>Basidiomycota</taxon>
        <taxon>Pucciniomycotina</taxon>
        <taxon>Pucciniomycetes</taxon>
        <taxon>Pucciniales</taxon>
        <taxon>Pucciniaceae</taxon>
        <taxon>Puccinia</taxon>
    </lineage>
</organism>
<comment type="caution">
    <text evidence="1">The sequence shown here is derived from an EMBL/GenBank/DDBJ whole genome shotgun (WGS) entry which is preliminary data.</text>
</comment>
<name>A0A5B0R3X8_PUCGR</name>
<evidence type="ECO:0000313" key="1">
    <source>
        <dbReference type="EMBL" id="KAA1120198.1"/>
    </source>
</evidence>
<dbReference type="Proteomes" id="UP000324748">
    <property type="component" value="Unassembled WGS sequence"/>
</dbReference>
<sequence length="191" mass="21139">MDVWEKERFQVMLESPPTGVQLEASLGLVSMTDARPAAVRRHTRELGSDPPPPQPRIWLVRKPSTKYPVVGPGYPLVIIKAIQQRWALPTNCERSATKINLLDFPSFILHTQGTSEKSVHPRDAIAPEMSLGRDAVPRTSQFTKISAAQGCHCTRDVPGPGQHPQDIMVPAWHPCDVQLKNIIAAQGHHCP</sequence>
<dbReference type="EMBL" id="VSWC01000001">
    <property type="protein sequence ID" value="KAA1120198.1"/>
    <property type="molecule type" value="Genomic_DNA"/>
</dbReference>
<gene>
    <name evidence="1" type="ORF">PGT21_037255</name>
</gene>
<accession>A0A5B0R3X8</accession>
<evidence type="ECO:0000313" key="2">
    <source>
        <dbReference type="Proteomes" id="UP000324748"/>
    </source>
</evidence>
<dbReference type="AlphaFoldDB" id="A0A5B0R3X8"/>
<protein>
    <submittedName>
        <fullName evidence="1">Uncharacterized protein</fullName>
    </submittedName>
</protein>
<proteinExistence type="predicted"/>
<keyword evidence="2" id="KW-1185">Reference proteome</keyword>